<dbReference type="PANTHER" id="PTHR11472">
    <property type="entry name" value="DNA REPAIR DEAD HELICASE RAD3/XP-D SUBFAMILY MEMBER"/>
    <property type="match status" value="1"/>
</dbReference>
<accession>A0A094QBW4</accession>
<comment type="caution">
    <text evidence="8">The sequence shown here is derived from an EMBL/GenBank/DDBJ whole genome shotgun (WGS) entry which is preliminary data.</text>
</comment>
<keyword evidence="3" id="KW-0378">Hydrolase</keyword>
<evidence type="ECO:0000256" key="1">
    <source>
        <dbReference type="ARBA" id="ARBA00001966"/>
    </source>
</evidence>
<dbReference type="GO" id="GO:0006139">
    <property type="term" value="P:nucleobase-containing compound metabolic process"/>
    <property type="evidence" value="ECO:0007669"/>
    <property type="project" value="InterPro"/>
</dbReference>
<dbReference type="SUPFAM" id="SSF52540">
    <property type="entry name" value="P-loop containing nucleoside triphosphate hydrolases"/>
    <property type="match status" value="2"/>
</dbReference>
<keyword evidence="2" id="KW-0547">Nucleotide-binding</keyword>
<sequence>MSRSIAGDASIEALRTVTSSFEGAEERQGQIDMAHAIAETLAAGRSIIVQAGTGTGKSLGYLVPALLNGKKTVVATATKALQDQLNRNDLPLLSKHLGIDFSWAVIKGRNNYVCRQRINELSETAGQLEFEEVSGPTKREIESIVKWAGKTRTGDFEELPKVPSERARIAVSVSSDECPGKQKCPVGHDCFAEKARDAAAAADVIVVNLHIYGLHIASGGSLLPEHEVVIFDEAHQLESVMSDTVGVQLGSGRFTSLASAVRKVIADPTVTSALETQGIRLTQALTPMSGQRISNPMPTSVTEPLALARIEINTILGALRGITTDNESTQQKSYRAQTQATRLAEALDLALGTIQGYVAYVEGSPDRPQLRISPLHVGEVMSVSVWGNVAAVLTSATIPASLPERVGLPLEGTEILSVESPFDYERNSRLYCSPTFPDRNAPNFTEFVHDELEALITAAGGRTLALFTSNKALYAATAAMRERLTVPILSPADYPRQKLIEMFMADESSCIFASQAFFQGIDLPGRTLSLVVLDKLPFPRPDDPLLEARREAVGRDTAFGQIDLPIAATSLAQAAGRLIRTAEDKGVVAVLDRRLATAGYWRTLIAALPPMTRTRDRAEIEQFLRDITSAQ</sequence>
<dbReference type="GO" id="GO:0016818">
    <property type="term" value="F:hydrolase activity, acting on acid anhydrides, in phosphorus-containing anhydrides"/>
    <property type="evidence" value="ECO:0007669"/>
    <property type="project" value="InterPro"/>
</dbReference>
<dbReference type="Pfam" id="PF13307">
    <property type="entry name" value="Helicase_C_2"/>
    <property type="match status" value="1"/>
</dbReference>
<evidence type="ECO:0000256" key="5">
    <source>
        <dbReference type="ARBA" id="ARBA00044969"/>
    </source>
</evidence>
<organism evidence="8">
    <name type="scientific">freshwater metagenome</name>
    <dbReference type="NCBI Taxonomy" id="449393"/>
    <lineage>
        <taxon>unclassified sequences</taxon>
        <taxon>metagenomes</taxon>
        <taxon>ecological metagenomes</taxon>
    </lineage>
</organism>
<dbReference type="EMBL" id="JNSL01000002">
    <property type="protein sequence ID" value="KGA21745.1"/>
    <property type="molecule type" value="Genomic_DNA"/>
</dbReference>
<dbReference type="GO" id="GO:0003676">
    <property type="term" value="F:nucleic acid binding"/>
    <property type="evidence" value="ECO:0007669"/>
    <property type="project" value="InterPro"/>
</dbReference>
<protein>
    <recommendedName>
        <fullName evidence="5">DNA 5'-3' helicase</fullName>
        <ecNumber evidence="5">5.6.2.3</ecNumber>
    </recommendedName>
</protein>
<reference evidence="8" key="1">
    <citation type="submission" date="2014-06" db="EMBL/GenBank/DDBJ databases">
        <title>Key roles for freshwater Actinobacteria revealed by deep metagenomic sequencing.</title>
        <authorList>
            <person name="Ghai R."/>
            <person name="Mizuno C.M."/>
            <person name="Picazo A."/>
            <person name="Camacho A."/>
            <person name="Rodriguez-Valera F."/>
        </authorList>
    </citation>
    <scope>NUCLEOTIDE SEQUENCE</scope>
</reference>
<dbReference type="GO" id="GO:0043139">
    <property type="term" value="F:5'-3' DNA helicase activity"/>
    <property type="evidence" value="ECO:0007669"/>
    <property type="project" value="UniProtKB-EC"/>
</dbReference>
<name>A0A094QBW4_9ZZZZ</name>
<evidence type="ECO:0000256" key="2">
    <source>
        <dbReference type="ARBA" id="ARBA00022741"/>
    </source>
</evidence>
<dbReference type="PANTHER" id="PTHR11472:SF34">
    <property type="entry name" value="REGULATOR OF TELOMERE ELONGATION HELICASE 1"/>
    <property type="match status" value="1"/>
</dbReference>
<dbReference type="GO" id="GO:0005524">
    <property type="term" value="F:ATP binding"/>
    <property type="evidence" value="ECO:0007669"/>
    <property type="project" value="UniProtKB-KW"/>
</dbReference>
<evidence type="ECO:0000256" key="4">
    <source>
        <dbReference type="ARBA" id="ARBA00022840"/>
    </source>
</evidence>
<dbReference type="Pfam" id="PF00270">
    <property type="entry name" value="DEAD"/>
    <property type="match status" value="1"/>
</dbReference>
<dbReference type="Gene3D" id="3.40.50.300">
    <property type="entry name" value="P-loop containing nucleotide triphosphate hydrolases"/>
    <property type="match status" value="2"/>
</dbReference>
<dbReference type="InterPro" id="IPR014013">
    <property type="entry name" value="Helic_SF1/SF2_ATP-bd_DinG/Rad3"/>
</dbReference>
<feature type="domain" description="Helicase ATP-binding" evidence="7">
    <location>
        <begin position="16"/>
        <end position="295"/>
    </location>
</feature>
<dbReference type="AlphaFoldDB" id="A0A094QBW4"/>
<dbReference type="InterPro" id="IPR014001">
    <property type="entry name" value="Helicase_ATP-bd"/>
</dbReference>
<evidence type="ECO:0000256" key="6">
    <source>
        <dbReference type="ARBA" id="ARBA00048954"/>
    </source>
</evidence>
<keyword evidence="4" id="KW-0067">ATP-binding</keyword>
<evidence type="ECO:0000256" key="3">
    <source>
        <dbReference type="ARBA" id="ARBA00022801"/>
    </source>
</evidence>
<dbReference type="InterPro" id="IPR011545">
    <property type="entry name" value="DEAD/DEAH_box_helicase_dom"/>
</dbReference>
<proteinExistence type="predicted"/>
<dbReference type="PROSITE" id="PS51193">
    <property type="entry name" value="HELICASE_ATP_BIND_2"/>
    <property type="match status" value="1"/>
</dbReference>
<keyword evidence="8" id="KW-0347">Helicase</keyword>
<evidence type="ECO:0000313" key="8">
    <source>
        <dbReference type="EMBL" id="KGA21745.1"/>
    </source>
</evidence>
<dbReference type="SMART" id="SM00491">
    <property type="entry name" value="HELICc2"/>
    <property type="match status" value="1"/>
</dbReference>
<dbReference type="InterPro" id="IPR045028">
    <property type="entry name" value="DinG/Rad3-like"/>
</dbReference>
<evidence type="ECO:0000259" key="7">
    <source>
        <dbReference type="PROSITE" id="PS51193"/>
    </source>
</evidence>
<dbReference type="EC" id="5.6.2.3" evidence="5"/>
<gene>
    <name evidence="8" type="ORF">GM51_0915</name>
</gene>
<comment type="catalytic activity">
    <reaction evidence="6">
        <text>ATP + H2O = ADP + phosphate + H(+)</text>
        <dbReference type="Rhea" id="RHEA:13065"/>
        <dbReference type="ChEBI" id="CHEBI:15377"/>
        <dbReference type="ChEBI" id="CHEBI:15378"/>
        <dbReference type="ChEBI" id="CHEBI:30616"/>
        <dbReference type="ChEBI" id="CHEBI:43474"/>
        <dbReference type="ChEBI" id="CHEBI:456216"/>
        <dbReference type="EC" id="5.6.2.3"/>
    </reaction>
</comment>
<comment type="cofactor">
    <cofactor evidence="1">
        <name>[4Fe-4S] cluster</name>
        <dbReference type="ChEBI" id="CHEBI:49883"/>
    </cofactor>
</comment>
<dbReference type="SMART" id="SM00487">
    <property type="entry name" value="DEXDc"/>
    <property type="match status" value="1"/>
</dbReference>
<dbReference type="InterPro" id="IPR027417">
    <property type="entry name" value="P-loop_NTPase"/>
</dbReference>
<dbReference type="InterPro" id="IPR006555">
    <property type="entry name" value="ATP-dep_Helicase_C"/>
</dbReference>